<protein>
    <submittedName>
        <fullName evidence="1">Uncharacterized protein</fullName>
    </submittedName>
</protein>
<dbReference type="EMBL" id="QKNY01000018">
    <property type="protein sequence ID" value="RJX42396.1"/>
    <property type="molecule type" value="Genomic_DNA"/>
</dbReference>
<dbReference type="AlphaFoldDB" id="A0A3A6Q991"/>
<dbReference type="InterPro" id="IPR055515">
    <property type="entry name" value="DUF7089"/>
</dbReference>
<keyword evidence="2" id="KW-1185">Reference proteome</keyword>
<comment type="caution">
    <text evidence="1">The sequence shown here is derived from an EMBL/GenBank/DDBJ whole genome shotgun (WGS) entry which is preliminary data.</text>
</comment>
<gene>
    <name evidence="1" type="ORF">DM826_12220</name>
</gene>
<evidence type="ECO:0000313" key="2">
    <source>
        <dbReference type="Proteomes" id="UP000276588"/>
    </source>
</evidence>
<organism evidence="1 2">
    <name type="scientific">Halonotius aquaticus</name>
    <dbReference type="NCBI Taxonomy" id="2216978"/>
    <lineage>
        <taxon>Archaea</taxon>
        <taxon>Methanobacteriati</taxon>
        <taxon>Methanobacteriota</taxon>
        <taxon>Stenosarchaea group</taxon>
        <taxon>Halobacteria</taxon>
        <taxon>Halobacteriales</taxon>
        <taxon>Haloferacaceae</taxon>
        <taxon>Halonotius</taxon>
    </lineage>
</organism>
<name>A0A3A6Q991_9EURY</name>
<dbReference type="RefSeq" id="WP_120103705.1">
    <property type="nucleotide sequence ID" value="NZ_QKNY01000018.1"/>
</dbReference>
<sequence>MFSERSLSPLLSTVRQRHASEATVLDVETDFDTLPPAVAEDLGLLADRLDPASYPADWLPETAPTVLQQYAGEAFTIGTPDDGTVVWTTQTEPPTVLVKQRAENTPDDFLNFLIAEAFVQLDCDVPEHFLPFFGEQYPDLDAAVGLNGTDVYQIAAALFEGWVGLQTREVFASWADDDEFEPLYDAWIDAGQRLEPRLDDLSRAVAHNEMTFPEATEYACAAIKHDLDLPTPFSALETTAYREHGAAYAIEWAEKTFAELRE</sequence>
<dbReference type="OrthoDB" id="198543at2157"/>
<accession>A0A3A6Q991</accession>
<proteinExistence type="predicted"/>
<reference evidence="1 2" key="1">
    <citation type="submission" date="2018-06" db="EMBL/GenBank/DDBJ databases">
        <title>Halonotius sp. F13-13 a new haloarchaeeon isolated from a solar saltern from Isla Cristina, Huelva, Spain.</title>
        <authorList>
            <person name="Duran-Viseras A."/>
            <person name="Sanchez-Porro C."/>
            <person name="Ventosa A."/>
        </authorList>
    </citation>
    <scope>NUCLEOTIDE SEQUENCE [LARGE SCALE GENOMIC DNA]</scope>
    <source>
        <strain evidence="1 2">F13-13</strain>
    </source>
</reference>
<dbReference type="Proteomes" id="UP000276588">
    <property type="component" value="Unassembled WGS sequence"/>
</dbReference>
<evidence type="ECO:0000313" key="1">
    <source>
        <dbReference type="EMBL" id="RJX42396.1"/>
    </source>
</evidence>
<dbReference type="Pfam" id="PF23363">
    <property type="entry name" value="DUF7089"/>
    <property type="match status" value="1"/>
</dbReference>